<evidence type="ECO:0000256" key="1">
    <source>
        <dbReference type="ARBA" id="ARBA00022654"/>
    </source>
</evidence>
<dbReference type="EC" id="2.3.1.184" evidence="6"/>
<reference evidence="7 8" key="1">
    <citation type="journal article" date="2016" name="Front. Microbiol.">
        <title>Genomic Resource of Rice Seed Associated Bacteria.</title>
        <authorList>
            <person name="Midha S."/>
            <person name="Bansal K."/>
            <person name="Sharma S."/>
            <person name="Kumar N."/>
            <person name="Patil P.P."/>
            <person name="Chaudhry V."/>
            <person name="Patil P.B."/>
        </authorList>
    </citation>
    <scope>NUCLEOTIDE SEQUENCE [LARGE SCALE GENOMIC DNA]</scope>
    <source>
        <strain evidence="7 8">NS365</strain>
    </source>
</reference>
<evidence type="ECO:0000256" key="3">
    <source>
        <dbReference type="ARBA" id="ARBA00022691"/>
    </source>
</evidence>
<name>A0A175RQJ9_9HYPH</name>
<dbReference type="Gene3D" id="3.40.630.30">
    <property type="match status" value="1"/>
</dbReference>
<accession>A0A175RQJ9</accession>
<comment type="catalytic activity">
    <reaction evidence="6">
        <text>a fatty acyl-[ACP] + S-adenosyl-L-methionine = an N-acyl-L-homoserine lactone + S-methyl-5'-thioadenosine + holo-[ACP] + H(+)</text>
        <dbReference type="Rhea" id="RHEA:10096"/>
        <dbReference type="Rhea" id="RHEA-COMP:9685"/>
        <dbReference type="Rhea" id="RHEA-COMP:14125"/>
        <dbReference type="ChEBI" id="CHEBI:15378"/>
        <dbReference type="ChEBI" id="CHEBI:17509"/>
        <dbReference type="ChEBI" id="CHEBI:55474"/>
        <dbReference type="ChEBI" id="CHEBI:59789"/>
        <dbReference type="ChEBI" id="CHEBI:64479"/>
        <dbReference type="ChEBI" id="CHEBI:138651"/>
        <dbReference type="EC" id="2.3.1.184"/>
    </reaction>
</comment>
<dbReference type="PANTHER" id="PTHR39322:SF1">
    <property type="entry name" value="ISOVALERYL-HOMOSERINE LACTONE SYNTHASE"/>
    <property type="match status" value="1"/>
</dbReference>
<dbReference type="InterPro" id="IPR001690">
    <property type="entry name" value="Autoind_synthase"/>
</dbReference>
<dbReference type="GO" id="GO:0061579">
    <property type="term" value="F:N-acyl homoserine lactone synthase activity"/>
    <property type="evidence" value="ECO:0007669"/>
    <property type="project" value="UniProtKB-UniRule"/>
</dbReference>
<keyword evidence="3 6" id="KW-0949">S-adenosyl-L-methionine</keyword>
<organism evidence="7 8">
    <name type="scientific">Aureimonas ureilytica</name>
    <dbReference type="NCBI Taxonomy" id="401562"/>
    <lineage>
        <taxon>Bacteria</taxon>
        <taxon>Pseudomonadati</taxon>
        <taxon>Pseudomonadota</taxon>
        <taxon>Alphaproteobacteria</taxon>
        <taxon>Hyphomicrobiales</taxon>
        <taxon>Aurantimonadaceae</taxon>
        <taxon>Aureimonas</taxon>
    </lineage>
</organism>
<dbReference type="PROSITE" id="PS51187">
    <property type="entry name" value="AUTOINDUCER_SYNTH_2"/>
    <property type="match status" value="1"/>
</dbReference>
<dbReference type="PANTHER" id="PTHR39322">
    <property type="entry name" value="ACYL-HOMOSERINE-LACTONE SYNTHASE"/>
    <property type="match status" value="1"/>
</dbReference>
<proteinExistence type="inferred from homology"/>
<keyword evidence="4 5" id="KW-0071">Autoinducer synthesis</keyword>
<dbReference type="SUPFAM" id="SSF55729">
    <property type="entry name" value="Acyl-CoA N-acyltransferases (Nat)"/>
    <property type="match status" value="1"/>
</dbReference>
<dbReference type="Proteomes" id="UP000078529">
    <property type="component" value="Unassembled WGS sequence"/>
</dbReference>
<evidence type="ECO:0000256" key="4">
    <source>
        <dbReference type="ARBA" id="ARBA00022929"/>
    </source>
</evidence>
<sequence length="219" mass="24529">MAISNENRAVFVFEAEDAPLVGALRRFRKRLFVDELGWDLTVEGEEERDQFDTDQALHCALLECDQIVGGFRLTPTTVPYLSRDVFPHLASSRPFPARPDFAEVSRLGVIGEGSVRIERALKVYGLMIHIASYQRLTGLVAIADLTYERFLRRIGITTRRYGPPQAIGTDRFGRTLHAVAGEIPLADQPPRTLARLRSTLQTVEIHDAPCLFGPQRLSA</sequence>
<dbReference type="GO" id="GO:0007165">
    <property type="term" value="P:signal transduction"/>
    <property type="evidence" value="ECO:0007669"/>
    <property type="project" value="TreeGrafter"/>
</dbReference>
<dbReference type="InterPro" id="IPR016181">
    <property type="entry name" value="Acyl_CoA_acyltransferase"/>
</dbReference>
<dbReference type="PATRIC" id="fig|401562.4.peg.2066"/>
<dbReference type="RefSeq" id="WP_058600415.1">
    <property type="nucleotide sequence ID" value="NZ_LDQA01000024.1"/>
</dbReference>
<protein>
    <recommendedName>
        <fullName evidence="6">Acyl-homoserine-lactone synthase</fullName>
        <ecNumber evidence="6">2.3.1.184</ecNumber>
    </recommendedName>
    <alternativeName>
        <fullName evidence="6">Autoinducer synthesis protein</fullName>
    </alternativeName>
</protein>
<dbReference type="GO" id="GO:0009372">
    <property type="term" value="P:quorum sensing"/>
    <property type="evidence" value="ECO:0007669"/>
    <property type="project" value="UniProtKB-UniRule"/>
</dbReference>
<evidence type="ECO:0000256" key="2">
    <source>
        <dbReference type="ARBA" id="ARBA00022679"/>
    </source>
</evidence>
<evidence type="ECO:0000313" key="8">
    <source>
        <dbReference type="Proteomes" id="UP000078529"/>
    </source>
</evidence>
<keyword evidence="1 5" id="KW-0673">Quorum sensing</keyword>
<evidence type="ECO:0000256" key="6">
    <source>
        <dbReference type="RuleBase" id="RU361135"/>
    </source>
</evidence>
<gene>
    <name evidence="7" type="ORF">NS365_11480</name>
</gene>
<keyword evidence="8" id="KW-1185">Reference proteome</keyword>
<dbReference type="EMBL" id="LDQA01000024">
    <property type="protein sequence ID" value="KTR05608.1"/>
    <property type="molecule type" value="Genomic_DNA"/>
</dbReference>
<evidence type="ECO:0000256" key="5">
    <source>
        <dbReference type="PROSITE-ProRule" id="PRU00533"/>
    </source>
</evidence>
<evidence type="ECO:0000313" key="7">
    <source>
        <dbReference type="EMBL" id="KTR05608.1"/>
    </source>
</evidence>
<dbReference type="Pfam" id="PF00765">
    <property type="entry name" value="Autoind_synth"/>
    <property type="match status" value="1"/>
</dbReference>
<dbReference type="PRINTS" id="PR01549">
    <property type="entry name" value="AUTOINDCRSYN"/>
</dbReference>
<comment type="caution">
    <text evidence="7">The sequence shown here is derived from an EMBL/GenBank/DDBJ whole genome shotgun (WGS) entry which is preliminary data.</text>
</comment>
<keyword evidence="2 6" id="KW-0808">Transferase</keyword>
<dbReference type="AlphaFoldDB" id="A0A175RQJ9"/>
<comment type="similarity">
    <text evidence="5 6">Belongs to the autoinducer synthase family.</text>
</comment>